<proteinExistence type="predicted"/>
<reference evidence="2" key="1">
    <citation type="submission" date="2023-05" db="EMBL/GenBank/DDBJ databases">
        <title>Nepenthes gracilis genome sequencing.</title>
        <authorList>
            <person name="Fukushima K."/>
        </authorList>
    </citation>
    <scope>NUCLEOTIDE SEQUENCE</scope>
    <source>
        <strain evidence="2">SING2019-196</strain>
    </source>
</reference>
<evidence type="ECO:0008006" key="4">
    <source>
        <dbReference type="Google" id="ProtNLM"/>
    </source>
</evidence>
<sequence length="400" mass="43979">MTKRVKLAADGNRREYKEEEEEEEEGISNLIPGLPDDVALLCLSKIRPSLLYCVCSSWRRLIYSPLFPPFLSLYTLCVPTCSNLNSITPTATNAIQLMNFDPISSQWISIPLPSAPEPPIRLLLRHPSFLSRNLPIQSVAAADSLILLAATTQRLLPALPRPLVFTPLSSSSSKWSHGSPIAVPRRWCAAGALGRTVFLASGIGSHFSSDVARSFEKWEFPKNADNTTKSSNRNIGTGKWEKLGSLKDGRFCREAIDAVGWRGKLCMVNVKGNAAKEGAVYDVGHDRWEEMPERMIAGWRGPAAAMEEDVIYVVDESKGVLRRYDDENDGWVDVLESERLRKAQHIAAARGRVCVVVGGGESGGVVMVDVVASPPRLWVVDMPPGLEAVAVHILPRMNKP</sequence>
<evidence type="ECO:0000256" key="1">
    <source>
        <dbReference type="SAM" id="MobiDB-lite"/>
    </source>
</evidence>
<name>A0AAD3SE83_NEPGR</name>
<evidence type="ECO:0000313" key="2">
    <source>
        <dbReference type="EMBL" id="GMH09141.1"/>
    </source>
</evidence>
<protein>
    <recommendedName>
        <fullName evidence="4">F-box/kelch-repeat protein SKIP25</fullName>
    </recommendedName>
</protein>
<dbReference type="InterPro" id="IPR015915">
    <property type="entry name" value="Kelch-typ_b-propeller"/>
</dbReference>
<dbReference type="AlphaFoldDB" id="A0AAD3SE83"/>
<keyword evidence="3" id="KW-1185">Reference proteome</keyword>
<dbReference type="EMBL" id="BSYO01000009">
    <property type="protein sequence ID" value="GMH09141.1"/>
    <property type="molecule type" value="Genomic_DNA"/>
</dbReference>
<feature type="region of interest" description="Disordered" evidence="1">
    <location>
        <begin position="1"/>
        <end position="27"/>
    </location>
</feature>
<dbReference type="PANTHER" id="PTHR47590:SF1">
    <property type="entry name" value="F-BOX_KELCH-REPEAT PROTEIN SKIP25"/>
    <property type="match status" value="1"/>
</dbReference>
<dbReference type="Gene3D" id="2.120.10.80">
    <property type="entry name" value="Kelch-type beta propeller"/>
    <property type="match status" value="1"/>
</dbReference>
<gene>
    <name evidence="2" type="ORF">Nepgr_010981</name>
</gene>
<comment type="caution">
    <text evidence="2">The sequence shown here is derived from an EMBL/GenBank/DDBJ whole genome shotgun (WGS) entry which is preliminary data.</text>
</comment>
<accession>A0AAD3SE83</accession>
<dbReference type="SUPFAM" id="SSF117281">
    <property type="entry name" value="Kelch motif"/>
    <property type="match status" value="1"/>
</dbReference>
<organism evidence="2 3">
    <name type="scientific">Nepenthes gracilis</name>
    <name type="common">Slender pitcher plant</name>
    <dbReference type="NCBI Taxonomy" id="150966"/>
    <lineage>
        <taxon>Eukaryota</taxon>
        <taxon>Viridiplantae</taxon>
        <taxon>Streptophyta</taxon>
        <taxon>Embryophyta</taxon>
        <taxon>Tracheophyta</taxon>
        <taxon>Spermatophyta</taxon>
        <taxon>Magnoliopsida</taxon>
        <taxon>eudicotyledons</taxon>
        <taxon>Gunneridae</taxon>
        <taxon>Pentapetalae</taxon>
        <taxon>Caryophyllales</taxon>
        <taxon>Nepenthaceae</taxon>
        <taxon>Nepenthes</taxon>
    </lineage>
</organism>
<evidence type="ECO:0000313" key="3">
    <source>
        <dbReference type="Proteomes" id="UP001279734"/>
    </source>
</evidence>
<dbReference type="Proteomes" id="UP001279734">
    <property type="component" value="Unassembled WGS sequence"/>
</dbReference>
<dbReference type="PANTHER" id="PTHR47590">
    <property type="entry name" value="F-BOX/KELCH-REPEAT PROTEIN SKIP25"/>
    <property type="match status" value="1"/>
</dbReference>